<keyword evidence="1" id="KW-1133">Transmembrane helix</keyword>
<keyword evidence="1" id="KW-0812">Transmembrane</keyword>
<organism evidence="2 3">
    <name type="scientific">Butyricicoccus intestinisimiae</name>
    <dbReference type="NCBI Taxonomy" id="2841509"/>
    <lineage>
        <taxon>Bacteria</taxon>
        <taxon>Bacillati</taxon>
        <taxon>Bacillota</taxon>
        <taxon>Clostridia</taxon>
        <taxon>Eubacteriales</taxon>
        <taxon>Butyricicoccaceae</taxon>
        <taxon>Butyricicoccus</taxon>
    </lineage>
</organism>
<dbReference type="RefSeq" id="WP_216469528.1">
    <property type="nucleotide sequence ID" value="NZ_JAHLQI010000002.1"/>
</dbReference>
<keyword evidence="1" id="KW-0472">Membrane</keyword>
<dbReference type="EMBL" id="JAHLQI010000002">
    <property type="protein sequence ID" value="MBU5489871.1"/>
    <property type="molecule type" value="Genomic_DNA"/>
</dbReference>
<gene>
    <name evidence="2" type="ORF">KQI75_04425</name>
</gene>
<evidence type="ECO:0000313" key="3">
    <source>
        <dbReference type="Proteomes" id="UP000783588"/>
    </source>
</evidence>
<protein>
    <submittedName>
        <fullName evidence="2">HAD-IB family phosphatase</fullName>
    </submittedName>
</protein>
<keyword evidence="3" id="KW-1185">Reference proteome</keyword>
<dbReference type="Proteomes" id="UP000783588">
    <property type="component" value="Unassembled WGS sequence"/>
</dbReference>
<evidence type="ECO:0000256" key="1">
    <source>
        <dbReference type="SAM" id="Phobius"/>
    </source>
</evidence>
<comment type="caution">
    <text evidence="2">The sequence shown here is derived from an EMBL/GenBank/DDBJ whole genome shotgun (WGS) entry which is preliminary data.</text>
</comment>
<feature type="transmembrane region" description="Helical" evidence="1">
    <location>
        <begin position="29"/>
        <end position="49"/>
    </location>
</feature>
<dbReference type="NCBIfam" id="TIGR01488">
    <property type="entry name" value="HAD-SF-IB"/>
    <property type="match status" value="1"/>
</dbReference>
<dbReference type="Pfam" id="PF12710">
    <property type="entry name" value="HAD"/>
    <property type="match status" value="1"/>
</dbReference>
<proteinExistence type="predicted"/>
<accession>A0ABS6EQC5</accession>
<evidence type="ECO:0000313" key="2">
    <source>
        <dbReference type="EMBL" id="MBU5489871.1"/>
    </source>
</evidence>
<name>A0ABS6EQC5_9FIRM</name>
<sequence>MNVYDFDQTIYHGDSTVDFYLYCVRHRPLMIYSWPGTAAAFVLYQAKIINKTQFKRQMYQFLRAVGDTEQLVEKFWDSHIKKIKSWYRNDTQRADDVIISASPEFLLRPACRRLGIAHLMASRVDAHTGAYTGVNCWGEEKVRRFREKFGDAQIETFYSDSLSDSPLAEIAQKAWIVRGDERIDWDEWARKKKKK</sequence>
<reference evidence="2 3" key="1">
    <citation type="submission" date="2021-06" db="EMBL/GenBank/DDBJ databases">
        <authorList>
            <person name="Sun Q."/>
            <person name="Li D."/>
        </authorList>
    </citation>
    <scope>NUCLEOTIDE SEQUENCE [LARGE SCALE GENOMIC DNA]</scope>
    <source>
        <strain evidence="2 3">MSJd-7</strain>
    </source>
</reference>